<evidence type="ECO:0000313" key="2">
    <source>
        <dbReference type="Proteomes" id="UP000193922"/>
    </source>
</evidence>
<reference evidence="1 2" key="1">
    <citation type="submission" date="2016-07" db="EMBL/GenBank/DDBJ databases">
        <title>Pervasive Adenine N6-methylation of Active Genes in Fungi.</title>
        <authorList>
            <consortium name="DOE Joint Genome Institute"/>
            <person name="Mondo S.J."/>
            <person name="Dannebaum R.O."/>
            <person name="Kuo R.C."/>
            <person name="Labutti K."/>
            <person name="Haridas S."/>
            <person name="Kuo A."/>
            <person name="Salamov A."/>
            <person name="Ahrendt S.R."/>
            <person name="Lipzen A."/>
            <person name="Sullivan W."/>
            <person name="Andreopoulos W.B."/>
            <person name="Clum A."/>
            <person name="Lindquist E."/>
            <person name="Daum C."/>
            <person name="Ramamoorthy G.K."/>
            <person name="Gryganskyi A."/>
            <person name="Culley D."/>
            <person name="Magnuson J.K."/>
            <person name="James T.Y."/>
            <person name="O'Malley M.A."/>
            <person name="Stajich J.E."/>
            <person name="Spatafora J.W."/>
            <person name="Visel A."/>
            <person name="Grigoriev I.V."/>
        </authorList>
    </citation>
    <scope>NUCLEOTIDE SEQUENCE [LARGE SCALE GENOMIC DNA]</scope>
    <source>
        <strain evidence="1 2">ATCC 12442</strain>
    </source>
</reference>
<dbReference type="Proteomes" id="UP000193922">
    <property type="component" value="Unassembled WGS sequence"/>
</dbReference>
<dbReference type="RefSeq" id="XP_040741799.1">
    <property type="nucleotide sequence ID" value="XM_040888164.1"/>
</dbReference>
<dbReference type="AlphaFoldDB" id="A0A1Y1W325"/>
<sequence length="262" mass="29092">MSLCCQKQGVIACSSKLPCIRQLSDGQLCALRLVRQTKAALDVASLTSLLPRALGNCLDCGLQGLRARWLAGDIAPAYRYAIILAINPFEAFAQLFHVARNRVHHMAAVETFPRRLAVPCLFLRTSYQLICKPGHDHIICLHFSIGEKYRISYLPRGSRTHGPGNIGQSLPSRIAVRVSAGAADFPARLVLTLQLRQLHTIPRLSQVNVSQGLKQRLTLRHHLTVDEISSLQDPREGTCQNNTCLLHRIPNRTQHAAKTLHL</sequence>
<gene>
    <name evidence="1" type="ORF">DL89DRAFT_269117</name>
</gene>
<keyword evidence="2" id="KW-1185">Reference proteome</keyword>
<comment type="caution">
    <text evidence="1">The sequence shown here is derived from an EMBL/GenBank/DDBJ whole genome shotgun (WGS) entry which is preliminary data.</text>
</comment>
<evidence type="ECO:0000313" key="1">
    <source>
        <dbReference type="EMBL" id="ORX67953.1"/>
    </source>
</evidence>
<dbReference type="GeneID" id="63804812"/>
<proteinExistence type="predicted"/>
<name>A0A1Y1W325_9FUNG</name>
<protein>
    <submittedName>
        <fullName evidence="1">Uncharacterized protein</fullName>
    </submittedName>
</protein>
<organism evidence="1 2">
    <name type="scientific">Linderina pennispora</name>
    <dbReference type="NCBI Taxonomy" id="61395"/>
    <lineage>
        <taxon>Eukaryota</taxon>
        <taxon>Fungi</taxon>
        <taxon>Fungi incertae sedis</taxon>
        <taxon>Zoopagomycota</taxon>
        <taxon>Kickxellomycotina</taxon>
        <taxon>Kickxellomycetes</taxon>
        <taxon>Kickxellales</taxon>
        <taxon>Kickxellaceae</taxon>
        <taxon>Linderina</taxon>
    </lineage>
</organism>
<dbReference type="EMBL" id="MCFD01000011">
    <property type="protein sequence ID" value="ORX67953.1"/>
    <property type="molecule type" value="Genomic_DNA"/>
</dbReference>
<accession>A0A1Y1W325</accession>